<dbReference type="AlphaFoldDB" id="A0A2T5IX18"/>
<sequence length="592" mass="66746">MKPIACHYTVSANHPSNHFFQIRLIITKPNPLGQILWLPNWILGSYMIRDFARHIVSVSAQTTQGLLLDVKKLTKNQWQVEAHAGELVIDYRVYAWDLSVRGAHLDQTHGYFNGTCLLLAAEGLEQEGHLLSLVKPMNVGDWQVATSLEPVHINKQGFGDYYADDYLTLVDHPVEMADFTSLDFRSANTPHRLVITGKHRTDMQRLAQDLQAICQTVIAFWGDDVPPFKQYLFQVMAVGNGYGGLEHRSSTSLLCSRDDLPLVTEPKDKLSDKYKTFLGLCSHEYFHSWLVKRIQPDVLVTPNLHQENYTELLWVFEGFTSYYDDLLLLRAGVIQPAEYLELLAQTITRHLKTLGRHHQSVTESSFDAWTKYYKQDENTPNSVVSYYVKGALVALCIDLKLRQLSHNTASLDHVMRLLWQQYGKTGIGVTNDTVQQLCQQCVSEDLSAFWQHCLYSTQELPFAELLARQGIELELKYDNQKTQASASLGVRGQAAEGGYQLQHVYLGGAADSAGLSAGDVIIAIDGLKVSAQCEKHIATYAIGDTLSVHYFRRDELMSCQVQLKASIADVCSLRAKSTTQDSLLQQQWLFGQ</sequence>
<dbReference type="PIRSF" id="PIRSF016493">
    <property type="entry name" value="Glycyl_aminpptds"/>
    <property type="match status" value="1"/>
</dbReference>
<dbReference type="Gene3D" id="2.60.40.3650">
    <property type="match status" value="1"/>
</dbReference>
<dbReference type="InterPro" id="IPR024191">
    <property type="entry name" value="Peptidase_M61"/>
</dbReference>
<dbReference type="InterPro" id="IPR040756">
    <property type="entry name" value="Peptidase_M61_N"/>
</dbReference>
<dbReference type="PROSITE" id="PS50106">
    <property type="entry name" value="PDZ"/>
    <property type="match status" value="1"/>
</dbReference>
<evidence type="ECO:0000259" key="1">
    <source>
        <dbReference type="PROSITE" id="PS50106"/>
    </source>
</evidence>
<dbReference type="Pfam" id="PF05299">
    <property type="entry name" value="Peptidase_M61"/>
    <property type="match status" value="1"/>
</dbReference>
<keyword evidence="3" id="KW-1185">Reference proteome</keyword>
<dbReference type="InterPro" id="IPR001478">
    <property type="entry name" value="PDZ"/>
</dbReference>
<dbReference type="SUPFAM" id="SSF50156">
    <property type="entry name" value="PDZ domain-like"/>
    <property type="match status" value="1"/>
</dbReference>
<dbReference type="GO" id="GO:0006508">
    <property type="term" value="P:proteolysis"/>
    <property type="evidence" value="ECO:0007669"/>
    <property type="project" value="UniProtKB-KW"/>
</dbReference>
<name>A0A2T5IX18_9GAMM</name>
<dbReference type="Gene3D" id="2.30.42.10">
    <property type="match status" value="1"/>
</dbReference>
<evidence type="ECO:0000313" key="2">
    <source>
        <dbReference type="EMBL" id="PTQ88491.1"/>
    </source>
</evidence>
<dbReference type="Pfam" id="PF13180">
    <property type="entry name" value="PDZ_2"/>
    <property type="match status" value="1"/>
</dbReference>
<dbReference type="Pfam" id="PF17899">
    <property type="entry name" value="Peptidase_M61_N"/>
    <property type="match status" value="1"/>
</dbReference>
<keyword evidence="2" id="KW-0482">Metalloprotease</keyword>
<feature type="domain" description="PDZ" evidence="1">
    <location>
        <begin position="472"/>
        <end position="530"/>
    </location>
</feature>
<keyword evidence="2" id="KW-0645">Protease</keyword>
<dbReference type="Gene3D" id="1.10.390.10">
    <property type="entry name" value="Neutral Protease Domain 2"/>
    <property type="match status" value="1"/>
</dbReference>
<dbReference type="SMART" id="SM00228">
    <property type="entry name" value="PDZ"/>
    <property type="match status" value="1"/>
</dbReference>
<accession>A0A2T5IX18</accession>
<dbReference type="InterPro" id="IPR027268">
    <property type="entry name" value="Peptidase_M4/M1_CTD_sf"/>
</dbReference>
<organism evidence="2 3">
    <name type="scientific">Agitococcus lubricus</name>
    <dbReference type="NCBI Taxonomy" id="1077255"/>
    <lineage>
        <taxon>Bacteria</taxon>
        <taxon>Pseudomonadati</taxon>
        <taxon>Pseudomonadota</taxon>
        <taxon>Gammaproteobacteria</taxon>
        <taxon>Moraxellales</taxon>
        <taxon>Moraxellaceae</taxon>
        <taxon>Agitococcus</taxon>
    </lineage>
</organism>
<comment type="caution">
    <text evidence="2">The sequence shown here is derived from an EMBL/GenBank/DDBJ whole genome shotgun (WGS) entry which is preliminary data.</text>
</comment>
<gene>
    <name evidence="2" type="ORF">C8N29_11112</name>
</gene>
<dbReference type="InterPro" id="IPR036034">
    <property type="entry name" value="PDZ_sf"/>
</dbReference>
<dbReference type="GO" id="GO:0008237">
    <property type="term" value="F:metallopeptidase activity"/>
    <property type="evidence" value="ECO:0007669"/>
    <property type="project" value="UniProtKB-KW"/>
</dbReference>
<dbReference type="Proteomes" id="UP000244223">
    <property type="component" value="Unassembled WGS sequence"/>
</dbReference>
<keyword evidence="2" id="KW-0378">Hydrolase</keyword>
<reference evidence="2 3" key="1">
    <citation type="submission" date="2018-04" db="EMBL/GenBank/DDBJ databases">
        <title>Genomic Encyclopedia of Archaeal and Bacterial Type Strains, Phase II (KMG-II): from individual species to whole genera.</title>
        <authorList>
            <person name="Goeker M."/>
        </authorList>
    </citation>
    <scope>NUCLEOTIDE SEQUENCE [LARGE SCALE GENOMIC DNA]</scope>
    <source>
        <strain evidence="2 3">DSM 5822</strain>
    </source>
</reference>
<protein>
    <submittedName>
        <fullName evidence="2">Putative metalloprotease with PDZ domain</fullName>
    </submittedName>
</protein>
<dbReference type="RefSeq" id="WP_107866135.1">
    <property type="nucleotide sequence ID" value="NZ_QAON01000011.1"/>
</dbReference>
<evidence type="ECO:0000313" key="3">
    <source>
        <dbReference type="Proteomes" id="UP000244223"/>
    </source>
</evidence>
<proteinExistence type="predicted"/>
<dbReference type="EMBL" id="QAON01000011">
    <property type="protein sequence ID" value="PTQ88491.1"/>
    <property type="molecule type" value="Genomic_DNA"/>
</dbReference>
<dbReference type="OrthoDB" id="2078199at2"/>
<dbReference type="SUPFAM" id="SSF55486">
    <property type="entry name" value="Metalloproteases ('zincins'), catalytic domain"/>
    <property type="match status" value="1"/>
</dbReference>
<dbReference type="InterPro" id="IPR007963">
    <property type="entry name" value="Peptidase_M61_catalytic"/>
</dbReference>